<dbReference type="InterPro" id="IPR002104">
    <property type="entry name" value="Integrase_catalytic"/>
</dbReference>
<dbReference type="Pfam" id="PF00589">
    <property type="entry name" value="Phage_integrase"/>
    <property type="match status" value="1"/>
</dbReference>
<evidence type="ECO:0000313" key="6">
    <source>
        <dbReference type="EMBL" id="OTM90771.1"/>
    </source>
</evidence>
<proteinExistence type="inferred from homology"/>
<dbReference type="RefSeq" id="WP_002059435.1">
    <property type="nucleotide sequence ID" value="NZ_JAKUNE010000003.1"/>
</dbReference>
<dbReference type="Gene3D" id="1.10.150.130">
    <property type="match status" value="1"/>
</dbReference>
<protein>
    <submittedName>
        <fullName evidence="6">Site-specific recombinase</fullName>
    </submittedName>
</protein>
<keyword evidence="4" id="KW-0233">DNA recombination</keyword>
<gene>
    <name evidence="6" type="ORF">B9X95_06320</name>
</gene>
<keyword evidence="3" id="KW-0238">DNA-binding</keyword>
<sequence>MAYINYLDEVKLSNKVYKKFPVILNNEHILNRLVLKYFLSHRVVWSESTRRTYSKHLCDFFSQLEVENPEVSFDYIDDDWLEAYADQILERNSNFPIYVSQILTTVINFLVWCEDNEYCKNLIGTASTFKIRIISNKDSFTHQLIQYYSKQKSPLKLAPKEEWIEKVLAVEHFKSNSLEKRFSVMVDWGKDAGLRAHEICALNIDQIPARDEIEKSLIAKKNIHIVLNVTKGMKKSTIPVSPDLLKKTRDYMDFERKEIIKKFREKSQLTRKAYSPPQEVFLSLKTGQALHPRTLSNQIRTGWCQAVKDGELTEDQHVWTHGLRHRFATTILKGVSEKTNIRDPQQVTKMLTRHKHASTVDTYTARLYLDLEDIDE</sequence>
<accession>A0A241ZFY1</accession>
<evidence type="ECO:0000256" key="3">
    <source>
        <dbReference type="ARBA" id="ARBA00023125"/>
    </source>
</evidence>
<evidence type="ECO:0000256" key="2">
    <source>
        <dbReference type="ARBA" id="ARBA00022908"/>
    </source>
</evidence>
<name>A0A241ZFY1_ACIBA</name>
<dbReference type="PANTHER" id="PTHR30349:SF64">
    <property type="entry name" value="PROPHAGE INTEGRASE INTD-RELATED"/>
    <property type="match status" value="1"/>
</dbReference>
<dbReference type="InterPro" id="IPR010998">
    <property type="entry name" value="Integrase_recombinase_N"/>
</dbReference>
<dbReference type="GO" id="GO:0003677">
    <property type="term" value="F:DNA binding"/>
    <property type="evidence" value="ECO:0007669"/>
    <property type="project" value="UniProtKB-KW"/>
</dbReference>
<dbReference type="GO" id="GO:0006310">
    <property type="term" value="P:DNA recombination"/>
    <property type="evidence" value="ECO:0007669"/>
    <property type="project" value="UniProtKB-KW"/>
</dbReference>
<keyword evidence="2" id="KW-0229">DNA integration</keyword>
<evidence type="ECO:0000259" key="5">
    <source>
        <dbReference type="PROSITE" id="PS51898"/>
    </source>
</evidence>
<dbReference type="PROSITE" id="PS51898">
    <property type="entry name" value="TYR_RECOMBINASE"/>
    <property type="match status" value="1"/>
</dbReference>
<dbReference type="InterPro" id="IPR013762">
    <property type="entry name" value="Integrase-like_cat_sf"/>
</dbReference>
<dbReference type="Proteomes" id="UP000194699">
    <property type="component" value="Unassembled WGS sequence"/>
</dbReference>
<dbReference type="SUPFAM" id="SSF56349">
    <property type="entry name" value="DNA breaking-rejoining enzymes"/>
    <property type="match status" value="1"/>
</dbReference>
<reference evidence="6 7" key="1">
    <citation type="submission" date="2017-05" db="EMBL/GenBank/DDBJ databases">
        <authorList>
            <person name="Song R."/>
            <person name="Chenine A.L."/>
            <person name="Ruprecht R.M."/>
        </authorList>
    </citation>
    <scope>NUCLEOTIDE SEQUENCE [LARGE SCALE GENOMIC DNA]</scope>
    <source>
        <strain evidence="6 7">PR350</strain>
    </source>
</reference>
<comment type="similarity">
    <text evidence="1">Belongs to the 'phage' integrase family.</text>
</comment>
<dbReference type="PANTHER" id="PTHR30349">
    <property type="entry name" value="PHAGE INTEGRASE-RELATED"/>
    <property type="match status" value="1"/>
</dbReference>
<dbReference type="CDD" id="cd00397">
    <property type="entry name" value="DNA_BRE_C"/>
    <property type="match status" value="1"/>
</dbReference>
<evidence type="ECO:0000256" key="1">
    <source>
        <dbReference type="ARBA" id="ARBA00008857"/>
    </source>
</evidence>
<dbReference type="AlphaFoldDB" id="A0A241ZFY1"/>
<evidence type="ECO:0000256" key="4">
    <source>
        <dbReference type="ARBA" id="ARBA00023172"/>
    </source>
</evidence>
<dbReference type="InterPro" id="IPR011010">
    <property type="entry name" value="DNA_brk_join_enz"/>
</dbReference>
<comment type="caution">
    <text evidence="6">The sequence shown here is derived from an EMBL/GenBank/DDBJ whole genome shotgun (WGS) entry which is preliminary data.</text>
</comment>
<dbReference type="InterPro" id="IPR050090">
    <property type="entry name" value="Tyrosine_recombinase_XerCD"/>
</dbReference>
<evidence type="ECO:0000313" key="7">
    <source>
        <dbReference type="Proteomes" id="UP000194699"/>
    </source>
</evidence>
<dbReference type="EMBL" id="NGEL01000060">
    <property type="protein sequence ID" value="OTM90771.1"/>
    <property type="molecule type" value="Genomic_DNA"/>
</dbReference>
<feature type="domain" description="Tyr recombinase" evidence="5">
    <location>
        <begin position="154"/>
        <end position="376"/>
    </location>
</feature>
<organism evidence="6 7">
    <name type="scientific">Acinetobacter baumannii</name>
    <dbReference type="NCBI Taxonomy" id="470"/>
    <lineage>
        <taxon>Bacteria</taxon>
        <taxon>Pseudomonadati</taxon>
        <taxon>Pseudomonadota</taxon>
        <taxon>Gammaproteobacteria</taxon>
        <taxon>Moraxellales</taxon>
        <taxon>Moraxellaceae</taxon>
        <taxon>Acinetobacter</taxon>
        <taxon>Acinetobacter calcoaceticus/baumannii complex</taxon>
    </lineage>
</organism>
<dbReference type="GO" id="GO:0015074">
    <property type="term" value="P:DNA integration"/>
    <property type="evidence" value="ECO:0007669"/>
    <property type="project" value="UniProtKB-KW"/>
</dbReference>
<dbReference type="Gene3D" id="1.10.443.10">
    <property type="entry name" value="Intergrase catalytic core"/>
    <property type="match status" value="1"/>
</dbReference>